<dbReference type="GeneID" id="41344540"/>
<dbReference type="Proteomes" id="UP000002613">
    <property type="component" value="Chromosome"/>
</dbReference>
<proteinExistence type="predicted"/>
<evidence type="ECO:0000313" key="2">
    <source>
        <dbReference type="Proteomes" id="UP000002613"/>
    </source>
</evidence>
<dbReference type="OrthoDB" id="323844at2157"/>
<evidence type="ECO:0008006" key="3">
    <source>
        <dbReference type="Google" id="ProtNLM"/>
    </source>
</evidence>
<dbReference type="STRING" id="589924.Ferp_2381"/>
<sequence length="74" mass="8290">MQKVVSNSSPLIHLAKIGKLDLLKSFFSEVIVPEAVYRECVVEGGEREDAVKIAKANWIRVQKISYESKNLKAS</sequence>
<keyword evidence="2" id="KW-1185">Reference proteome</keyword>
<reference evidence="2" key="1">
    <citation type="submission" date="2010-02" db="EMBL/GenBank/DDBJ databases">
        <title>Complete sequence of Ferroglobus placidus DSM 10642.</title>
        <authorList>
            <consortium name="US DOE Joint Genome Institute"/>
            <person name="Lucas S."/>
            <person name="Copeland A."/>
            <person name="Lapidus A."/>
            <person name="Cheng J.-F."/>
            <person name="Bruce D."/>
            <person name="Goodwin L."/>
            <person name="Pitluck S."/>
            <person name="Saunders E."/>
            <person name="Brettin T."/>
            <person name="Detter J.C."/>
            <person name="Han C."/>
            <person name="Tapia R."/>
            <person name="Larimer F."/>
            <person name="Land M."/>
            <person name="Hauser L."/>
            <person name="Kyrpides N."/>
            <person name="Ivanova N."/>
            <person name="Holmes D."/>
            <person name="Lovley D."/>
            <person name="Kyrpides N."/>
            <person name="Anderson I.J."/>
            <person name="Woyke T."/>
        </authorList>
    </citation>
    <scope>NUCLEOTIDE SEQUENCE [LARGE SCALE GENOMIC DNA]</scope>
    <source>
        <strain evidence="2">DSM 10642 / AEDII12DO</strain>
    </source>
</reference>
<dbReference type="KEGG" id="fpl:Ferp_2381"/>
<dbReference type="eggNOG" id="arCOG00717">
    <property type="taxonomic scope" value="Archaea"/>
</dbReference>
<dbReference type="PaxDb" id="589924-Ferp_2381"/>
<dbReference type="InterPro" id="IPR021799">
    <property type="entry name" value="PIN-like_prokaryotic"/>
</dbReference>
<gene>
    <name evidence="1" type="ordered locus">Ferp_2381</name>
</gene>
<protein>
    <recommendedName>
        <fullName evidence="3">DUF3368 domain-containing protein</fullName>
    </recommendedName>
</protein>
<name>D3S1N3_FERPA</name>
<dbReference type="EMBL" id="CP001899">
    <property type="protein sequence ID" value="ADC66497.1"/>
    <property type="molecule type" value="Genomic_DNA"/>
</dbReference>
<reference evidence="1 2" key="2">
    <citation type="journal article" date="2011" name="Stand. Genomic Sci.">
        <title>Complete genome sequence of Ferroglobus placidus AEDII12DO.</title>
        <authorList>
            <person name="Anderson I."/>
            <person name="Risso C."/>
            <person name="Holmes D."/>
            <person name="Lucas S."/>
            <person name="Copeland A."/>
            <person name="Lapidus A."/>
            <person name="Cheng J.F."/>
            <person name="Bruce D."/>
            <person name="Goodwin L."/>
            <person name="Pitluck S."/>
            <person name="Saunders E."/>
            <person name="Brettin T."/>
            <person name="Detter J.C."/>
            <person name="Han C."/>
            <person name="Tapia R."/>
            <person name="Larimer F."/>
            <person name="Land M."/>
            <person name="Hauser L."/>
            <person name="Woyke T."/>
            <person name="Lovley D."/>
            <person name="Kyrpides N."/>
            <person name="Ivanova N."/>
        </authorList>
    </citation>
    <scope>NUCLEOTIDE SEQUENCE [LARGE SCALE GENOMIC DNA]</scope>
    <source>
        <strain evidence="2">DSM 10642 / AEDII12DO</strain>
    </source>
</reference>
<organism evidence="1 2">
    <name type="scientific">Ferroglobus placidus (strain DSM 10642 / AEDII12DO)</name>
    <dbReference type="NCBI Taxonomy" id="589924"/>
    <lineage>
        <taxon>Archaea</taxon>
        <taxon>Methanobacteriati</taxon>
        <taxon>Methanobacteriota</taxon>
        <taxon>Archaeoglobi</taxon>
        <taxon>Archaeoglobales</taxon>
        <taxon>Archaeoglobaceae</taxon>
        <taxon>Ferroglobus</taxon>
    </lineage>
</organism>
<dbReference type="HOGENOM" id="CLU_2678709_0_0_2"/>
<dbReference type="AlphaFoldDB" id="D3S1N3"/>
<accession>D3S1N3</accession>
<dbReference type="Pfam" id="PF11848">
    <property type="entry name" value="DUF3368"/>
    <property type="match status" value="1"/>
</dbReference>
<dbReference type="PANTHER" id="PTHR39550:SF1">
    <property type="entry name" value="SLL0658 PROTEIN"/>
    <property type="match status" value="1"/>
</dbReference>
<dbReference type="RefSeq" id="WP_012966833.1">
    <property type="nucleotide sequence ID" value="NC_013849.1"/>
</dbReference>
<evidence type="ECO:0000313" key="1">
    <source>
        <dbReference type="EMBL" id="ADC66497.1"/>
    </source>
</evidence>
<dbReference type="PANTHER" id="PTHR39550">
    <property type="entry name" value="SLL0658 PROTEIN"/>
    <property type="match status" value="1"/>
</dbReference>